<dbReference type="InterPro" id="IPR036569">
    <property type="entry name" value="RpiB_LacA_LacB_sf"/>
</dbReference>
<dbReference type="Gene3D" id="3.40.1400.10">
    <property type="entry name" value="Sugar-phosphate isomerase, RpiB/LacA/LacB"/>
    <property type="match status" value="1"/>
</dbReference>
<evidence type="ECO:0000313" key="1">
    <source>
        <dbReference type="EMBL" id="KKT81144.1"/>
    </source>
</evidence>
<dbReference type="AlphaFoldDB" id="A0A0G1NAE3"/>
<reference evidence="1 2" key="1">
    <citation type="journal article" date="2015" name="Nature">
        <title>rRNA introns, odd ribosomes, and small enigmatic genomes across a large radiation of phyla.</title>
        <authorList>
            <person name="Brown C.T."/>
            <person name="Hug L.A."/>
            <person name="Thomas B.C."/>
            <person name="Sharon I."/>
            <person name="Castelle C.J."/>
            <person name="Singh A."/>
            <person name="Wilkins M.J."/>
            <person name="Williams K.H."/>
            <person name="Banfield J.F."/>
        </authorList>
    </citation>
    <scope>NUCLEOTIDE SEQUENCE [LARGE SCALE GENOMIC DNA]</scope>
</reference>
<dbReference type="Proteomes" id="UP000034595">
    <property type="component" value="Unassembled WGS sequence"/>
</dbReference>
<keyword evidence="1" id="KW-0413">Isomerase</keyword>
<organism evidence="1 2">
    <name type="scientific">Candidatus Azambacteria bacterium GW2011_GWA1_44_9</name>
    <dbReference type="NCBI Taxonomy" id="1618610"/>
    <lineage>
        <taxon>Bacteria</taxon>
        <taxon>Candidatus Azamiibacteriota</taxon>
    </lineage>
</organism>
<dbReference type="EMBL" id="LCJQ01000016">
    <property type="protein sequence ID" value="KKT81144.1"/>
    <property type="molecule type" value="Genomic_DNA"/>
</dbReference>
<dbReference type="GO" id="GO:0016853">
    <property type="term" value="F:isomerase activity"/>
    <property type="evidence" value="ECO:0007669"/>
    <property type="project" value="UniProtKB-KW"/>
</dbReference>
<dbReference type="SUPFAM" id="SSF89623">
    <property type="entry name" value="Ribose/Galactose isomerase RpiB/AlsB"/>
    <property type="match status" value="1"/>
</dbReference>
<name>A0A0G1NAE3_9BACT</name>
<dbReference type="GO" id="GO:0005975">
    <property type="term" value="P:carbohydrate metabolic process"/>
    <property type="evidence" value="ECO:0007669"/>
    <property type="project" value="InterPro"/>
</dbReference>
<gene>
    <name evidence="1" type="ORF">UW78_C0016G0011</name>
</gene>
<proteinExistence type="predicted"/>
<evidence type="ECO:0000313" key="2">
    <source>
        <dbReference type="Proteomes" id="UP000034595"/>
    </source>
</evidence>
<accession>A0A0G1NAE3</accession>
<feature type="non-terminal residue" evidence="1">
    <location>
        <position position="27"/>
    </location>
</feature>
<sequence>MRIYIGTDHAGFELKEKLVVFLRELGH</sequence>
<protein>
    <submittedName>
        <fullName evidence="1">Ribose 5-phosphate isomerase</fullName>
    </submittedName>
</protein>
<comment type="caution">
    <text evidence="1">The sequence shown here is derived from an EMBL/GenBank/DDBJ whole genome shotgun (WGS) entry which is preliminary data.</text>
</comment>